<dbReference type="Proteomes" id="UP000076722">
    <property type="component" value="Unassembled WGS sequence"/>
</dbReference>
<keyword evidence="2" id="KW-1185">Reference proteome</keyword>
<dbReference type="OrthoDB" id="8023605at2759"/>
<protein>
    <submittedName>
        <fullName evidence="1">Uncharacterized protein</fullName>
    </submittedName>
</protein>
<organism evidence="1 2">
    <name type="scientific">Sistotremastrum niveocremeum HHB9708</name>
    <dbReference type="NCBI Taxonomy" id="1314777"/>
    <lineage>
        <taxon>Eukaryota</taxon>
        <taxon>Fungi</taxon>
        <taxon>Dikarya</taxon>
        <taxon>Basidiomycota</taxon>
        <taxon>Agaricomycotina</taxon>
        <taxon>Agaricomycetes</taxon>
        <taxon>Sistotremastrales</taxon>
        <taxon>Sistotremastraceae</taxon>
        <taxon>Sertulicium</taxon>
        <taxon>Sertulicium niveocremeum</taxon>
    </lineage>
</organism>
<feature type="non-terminal residue" evidence="1">
    <location>
        <position position="1"/>
    </location>
</feature>
<gene>
    <name evidence="1" type="ORF">SISNIDRAFT_414081</name>
</gene>
<proteinExistence type="predicted"/>
<dbReference type="AlphaFoldDB" id="A0A164SHY4"/>
<evidence type="ECO:0000313" key="1">
    <source>
        <dbReference type="EMBL" id="KZS91500.1"/>
    </source>
</evidence>
<reference evidence="1 2" key="1">
    <citation type="journal article" date="2016" name="Mol. Biol. Evol.">
        <title>Comparative Genomics of Early-Diverging Mushroom-Forming Fungi Provides Insights into the Origins of Lignocellulose Decay Capabilities.</title>
        <authorList>
            <person name="Nagy L.G."/>
            <person name="Riley R."/>
            <person name="Tritt A."/>
            <person name="Adam C."/>
            <person name="Daum C."/>
            <person name="Floudas D."/>
            <person name="Sun H."/>
            <person name="Yadav J.S."/>
            <person name="Pangilinan J."/>
            <person name="Larsson K.H."/>
            <person name="Matsuura K."/>
            <person name="Barry K."/>
            <person name="Labutti K."/>
            <person name="Kuo R."/>
            <person name="Ohm R.A."/>
            <person name="Bhattacharya S.S."/>
            <person name="Shirouzu T."/>
            <person name="Yoshinaga Y."/>
            <person name="Martin F.M."/>
            <person name="Grigoriev I.V."/>
            <person name="Hibbett D.S."/>
        </authorList>
    </citation>
    <scope>NUCLEOTIDE SEQUENCE [LARGE SCALE GENOMIC DNA]</scope>
    <source>
        <strain evidence="1 2">HHB9708</strain>
    </source>
</reference>
<name>A0A164SHY4_9AGAM</name>
<evidence type="ECO:0000313" key="2">
    <source>
        <dbReference type="Proteomes" id="UP000076722"/>
    </source>
</evidence>
<sequence>RYIGPYIVLRRHEGGSYTLCEMDGAVSKLRFAAKRLIPYYLRSIHAIPDSSDPINAANEDVSED</sequence>
<accession>A0A164SHY4</accession>
<dbReference type="EMBL" id="KV419415">
    <property type="protein sequence ID" value="KZS91500.1"/>
    <property type="molecule type" value="Genomic_DNA"/>
</dbReference>